<comment type="caution">
    <text evidence="1">The sequence shown here is derived from an EMBL/GenBank/DDBJ whole genome shotgun (WGS) entry which is preliminary data.</text>
</comment>
<reference evidence="1 2" key="1">
    <citation type="submission" date="2019-07" db="EMBL/GenBank/DDBJ databases">
        <title>Genomic Encyclopedia of Type Strains, Phase IV (KMG-IV): sequencing the most valuable type-strain genomes for metagenomic binning, comparative biology and taxonomic classification.</title>
        <authorList>
            <person name="Goeker M."/>
        </authorList>
    </citation>
    <scope>NUCLEOTIDE SEQUENCE [LARGE SCALE GENOMIC DNA]</scope>
    <source>
        <strain evidence="1 2">DSM 18961</strain>
    </source>
</reference>
<dbReference type="EMBL" id="VNIA01000005">
    <property type="protein sequence ID" value="TYP97056.1"/>
    <property type="molecule type" value="Genomic_DNA"/>
</dbReference>
<evidence type="ECO:0000313" key="2">
    <source>
        <dbReference type="Proteomes" id="UP000323136"/>
    </source>
</evidence>
<accession>A0A5S5DPW0</accession>
<dbReference type="Gene3D" id="3.30.750.24">
    <property type="entry name" value="STAS domain"/>
    <property type="match status" value="1"/>
</dbReference>
<sequence>MKIEQNSEYIFISSDENSFEDFAANFKEKHSEIKEKHVIVSISANLNIVEKDIFVFLDYAELHQQNGTTFVLVCPRVDVDNFPETFNIVPTLQEAEDILEMENIQRDLGF</sequence>
<dbReference type="AlphaFoldDB" id="A0A5S5DPW0"/>
<evidence type="ECO:0000313" key="1">
    <source>
        <dbReference type="EMBL" id="TYP97056.1"/>
    </source>
</evidence>
<dbReference type="RefSeq" id="WP_148870990.1">
    <property type="nucleotide sequence ID" value="NZ_VNIA01000005.1"/>
</dbReference>
<keyword evidence="2" id="KW-1185">Reference proteome</keyword>
<gene>
    <name evidence="1" type="ORF">C7447_10569</name>
</gene>
<protein>
    <submittedName>
        <fullName evidence="1">Uncharacterized protein</fullName>
    </submittedName>
</protein>
<name>A0A5S5DPW0_9FLAO</name>
<dbReference type="OrthoDB" id="1442602at2"/>
<dbReference type="InterPro" id="IPR036513">
    <property type="entry name" value="STAS_dom_sf"/>
</dbReference>
<dbReference type="Proteomes" id="UP000323136">
    <property type="component" value="Unassembled WGS sequence"/>
</dbReference>
<organism evidence="1 2">
    <name type="scientific">Tenacibaculum adriaticum</name>
    <dbReference type="NCBI Taxonomy" id="413713"/>
    <lineage>
        <taxon>Bacteria</taxon>
        <taxon>Pseudomonadati</taxon>
        <taxon>Bacteroidota</taxon>
        <taxon>Flavobacteriia</taxon>
        <taxon>Flavobacteriales</taxon>
        <taxon>Flavobacteriaceae</taxon>
        <taxon>Tenacibaculum</taxon>
    </lineage>
</organism>
<proteinExistence type="predicted"/>